<dbReference type="PANTHER" id="PTHR11895:SF176">
    <property type="entry name" value="AMIDASE AMID-RELATED"/>
    <property type="match status" value="1"/>
</dbReference>
<evidence type="ECO:0000313" key="3">
    <source>
        <dbReference type="Proteomes" id="UP000293398"/>
    </source>
</evidence>
<proteinExistence type="predicted"/>
<dbReference type="EMBL" id="SHKO01000001">
    <property type="protein sequence ID" value="RZU00025.1"/>
    <property type="molecule type" value="Genomic_DNA"/>
</dbReference>
<dbReference type="GO" id="GO:0003824">
    <property type="term" value="F:catalytic activity"/>
    <property type="evidence" value="ECO:0007669"/>
    <property type="project" value="InterPro"/>
</dbReference>
<dbReference type="AlphaFoldDB" id="A0A4Q7VUC6"/>
<dbReference type="SUPFAM" id="SSF75304">
    <property type="entry name" value="Amidase signature (AS) enzymes"/>
    <property type="match status" value="1"/>
</dbReference>
<reference evidence="2 3" key="1">
    <citation type="submission" date="2019-02" db="EMBL/GenBank/DDBJ databases">
        <title>Genomic Encyclopedia of Type Strains, Phase IV (KMG-IV): sequencing the most valuable type-strain genomes for metagenomic binning, comparative biology and taxonomic classification.</title>
        <authorList>
            <person name="Goeker M."/>
        </authorList>
    </citation>
    <scope>NUCLEOTIDE SEQUENCE [LARGE SCALE GENOMIC DNA]</scope>
    <source>
        <strain evidence="2 3">DSM 23814</strain>
    </source>
</reference>
<accession>A0A4Q7VUC6</accession>
<dbReference type="OrthoDB" id="112488at2"/>
<dbReference type="PANTHER" id="PTHR11895">
    <property type="entry name" value="TRANSAMIDASE"/>
    <property type="match status" value="1"/>
</dbReference>
<dbReference type="Pfam" id="PF01425">
    <property type="entry name" value="Amidase"/>
    <property type="match status" value="1"/>
</dbReference>
<keyword evidence="3" id="KW-1185">Reference proteome</keyword>
<comment type="caution">
    <text evidence="2">The sequence shown here is derived from an EMBL/GenBank/DDBJ whole genome shotgun (WGS) entry which is preliminary data.</text>
</comment>
<sequence>MTGKTTAVHYLGLAQTAALIRNREVSSREVTQLLLDRIGGLDGQLRSYALVMAETALEQAAAADAEMCSGYVRGPVHGVPILVKDLCQIQGFPTGAGMQAGMYPVAAEDATVVHRLKEAGAVLLGKSQLTEGAYSDHHPSITPPRNPWNASYWPGISSSGSGVAIAAGLGYGSLASDTGGSIRWPAAANGVTGLKPTWGRVSRHGVIELAASLDHVGTMARSAVDAGILLGVIAGSDPKDPTTLLAPVPDYLAAIKGNLRGLRLGVDRAWNSEGVDSVTQAVLAEATRTFAGLGAQIIPIDFPDVAQIVADWIPNCAIEAAVAHKTMYSARKQAYGSILASVIEAGLALSASEYQQILLRRMAFRGRVAHLFDSIDVLLTPVQPFAPLTLVQVNTLGEQPGLVAMLQRYTCPFDMSGHPTLAMPAGFTQAGMPIGIQLVAGHLEEPILVRAAAAFQGITDWHHRHPVA</sequence>
<dbReference type="RefSeq" id="WP_130303755.1">
    <property type="nucleotide sequence ID" value="NZ_SHKO01000001.1"/>
</dbReference>
<name>A0A4Q7VUC6_9BURK</name>
<dbReference type="InterPro" id="IPR023631">
    <property type="entry name" value="Amidase_dom"/>
</dbReference>
<organism evidence="2 3">
    <name type="scientific">Advenella incenata</name>
    <dbReference type="NCBI Taxonomy" id="267800"/>
    <lineage>
        <taxon>Bacteria</taxon>
        <taxon>Pseudomonadati</taxon>
        <taxon>Pseudomonadota</taxon>
        <taxon>Betaproteobacteria</taxon>
        <taxon>Burkholderiales</taxon>
        <taxon>Alcaligenaceae</taxon>
    </lineage>
</organism>
<evidence type="ECO:0000259" key="1">
    <source>
        <dbReference type="Pfam" id="PF01425"/>
    </source>
</evidence>
<gene>
    <name evidence="2" type="ORF">EV681_1830</name>
</gene>
<dbReference type="Gene3D" id="3.90.1300.10">
    <property type="entry name" value="Amidase signature (AS) domain"/>
    <property type="match status" value="1"/>
</dbReference>
<dbReference type="InterPro" id="IPR036928">
    <property type="entry name" value="AS_sf"/>
</dbReference>
<feature type="domain" description="Amidase" evidence="1">
    <location>
        <begin position="29"/>
        <end position="446"/>
    </location>
</feature>
<evidence type="ECO:0000313" key="2">
    <source>
        <dbReference type="EMBL" id="RZU00025.1"/>
    </source>
</evidence>
<dbReference type="Proteomes" id="UP000293398">
    <property type="component" value="Unassembled WGS sequence"/>
</dbReference>
<dbReference type="InterPro" id="IPR000120">
    <property type="entry name" value="Amidase"/>
</dbReference>
<protein>
    <submittedName>
        <fullName evidence="2">Amidase</fullName>
    </submittedName>
</protein>